<feature type="domain" description="SusD-like N-terminal" evidence="7">
    <location>
        <begin position="30"/>
        <end position="233"/>
    </location>
</feature>
<accession>A0A4R5DRB4</accession>
<keyword evidence="5" id="KW-0998">Cell outer membrane</keyword>
<dbReference type="GO" id="GO:0009279">
    <property type="term" value="C:cell outer membrane"/>
    <property type="evidence" value="ECO:0007669"/>
    <property type="project" value="UniProtKB-SubCell"/>
</dbReference>
<keyword evidence="4" id="KW-0472">Membrane</keyword>
<dbReference type="AlphaFoldDB" id="A0A4R5DRB4"/>
<dbReference type="InterPro" id="IPR033985">
    <property type="entry name" value="SusD-like_N"/>
</dbReference>
<reference evidence="8 9" key="1">
    <citation type="submission" date="2019-03" db="EMBL/GenBank/DDBJ databases">
        <title>Dyadobacter AR-3-6 sp. nov., isolated from arctic soil.</title>
        <authorList>
            <person name="Chaudhary D.K."/>
        </authorList>
    </citation>
    <scope>NUCLEOTIDE SEQUENCE [LARGE SCALE GENOMIC DNA]</scope>
    <source>
        <strain evidence="8 9">AR-3-6</strain>
    </source>
</reference>
<evidence type="ECO:0000259" key="6">
    <source>
        <dbReference type="Pfam" id="PF07980"/>
    </source>
</evidence>
<keyword evidence="9" id="KW-1185">Reference proteome</keyword>
<dbReference type="InterPro" id="IPR011990">
    <property type="entry name" value="TPR-like_helical_dom_sf"/>
</dbReference>
<evidence type="ECO:0000256" key="2">
    <source>
        <dbReference type="ARBA" id="ARBA00006275"/>
    </source>
</evidence>
<evidence type="ECO:0000313" key="9">
    <source>
        <dbReference type="Proteomes" id="UP000294850"/>
    </source>
</evidence>
<evidence type="ECO:0000256" key="4">
    <source>
        <dbReference type="ARBA" id="ARBA00023136"/>
    </source>
</evidence>
<feature type="domain" description="RagB/SusD" evidence="6">
    <location>
        <begin position="340"/>
        <end position="467"/>
    </location>
</feature>
<dbReference type="EMBL" id="SMFL01000005">
    <property type="protein sequence ID" value="TDE14760.1"/>
    <property type="molecule type" value="Genomic_DNA"/>
</dbReference>
<protein>
    <submittedName>
        <fullName evidence="8">RagB/SusD family nutrient uptake outer membrane protein</fullName>
    </submittedName>
</protein>
<keyword evidence="3" id="KW-0732">Signal</keyword>
<dbReference type="Gene3D" id="1.25.40.390">
    <property type="match status" value="1"/>
</dbReference>
<sequence length="469" mass="52747">MKNRNRIFSILPFLFVLMMLYISSCQLQDDWLNVKRDKSDISPKSLDDLQAVLDNSNTMNRGYPMLGMTGTDNLYLPDNILGSVSQRERNAYSWAKDIYQGGPTPDFNQPYIVSEYCNIVLDALVNLAASQSQKTQADNIKGQALFHRAMSLYNLSQLFCKPYQPATAAQDLGLQLKTSSDPNEKTKRSSVKETYAFMIADLKQAAALLPQKQQFTTRPSRAAALALLSKIYLSMQDYKNAAEVSALSLGENPPILDFNSTTIKPAATFVFPAYSNQHANQEIIFYAYGQTLASLWPVNTVGFADTALFKSYHKDDLRKSLFFKVNSSGLAKFTGSYTGANYNFSGLSVNEILLVQAESLARTGQSQKAKDLLDGLLLKRYKTGSYQKMQTGDQQLLTAILAERRKELPFTGQLRWEDLRRLNQDPAFAKTLVRTVKGEKFELLPNVNKYVFPLPDQEIQLSNVQQNNR</sequence>
<name>A0A4R5DRB4_9BACT</name>
<evidence type="ECO:0000259" key="7">
    <source>
        <dbReference type="Pfam" id="PF14322"/>
    </source>
</evidence>
<evidence type="ECO:0000256" key="1">
    <source>
        <dbReference type="ARBA" id="ARBA00004442"/>
    </source>
</evidence>
<comment type="subcellular location">
    <subcellularLocation>
        <location evidence="1">Cell outer membrane</location>
    </subcellularLocation>
</comment>
<dbReference type="Proteomes" id="UP000294850">
    <property type="component" value="Unassembled WGS sequence"/>
</dbReference>
<dbReference type="InterPro" id="IPR012944">
    <property type="entry name" value="SusD_RagB_dom"/>
</dbReference>
<evidence type="ECO:0000256" key="5">
    <source>
        <dbReference type="ARBA" id="ARBA00023237"/>
    </source>
</evidence>
<evidence type="ECO:0000313" key="8">
    <source>
        <dbReference type="EMBL" id="TDE14760.1"/>
    </source>
</evidence>
<dbReference type="Pfam" id="PF14322">
    <property type="entry name" value="SusD-like_3"/>
    <property type="match status" value="1"/>
</dbReference>
<dbReference type="SUPFAM" id="SSF48452">
    <property type="entry name" value="TPR-like"/>
    <property type="match status" value="1"/>
</dbReference>
<dbReference type="Pfam" id="PF07980">
    <property type="entry name" value="SusD_RagB"/>
    <property type="match status" value="1"/>
</dbReference>
<comment type="similarity">
    <text evidence="2">Belongs to the SusD family.</text>
</comment>
<proteinExistence type="inferred from homology"/>
<dbReference type="OrthoDB" id="653598at2"/>
<evidence type="ECO:0000256" key="3">
    <source>
        <dbReference type="ARBA" id="ARBA00022729"/>
    </source>
</evidence>
<gene>
    <name evidence="8" type="ORF">E0F88_16370</name>
</gene>
<dbReference type="RefSeq" id="WP_131959344.1">
    <property type="nucleotide sequence ID" value="NZ_SMFL01000005.1"/>
</dbReference>
<organism evidence="8 9">
    <name type="scientific">Dyadobacter psychrotolerans</name>
    <dbReference type="NCBI Taxonomy" id="2541721"/>
    <lineage>
        <taxon>Bacteria</taxon>
        <taxon>Pseudomonadati</taxon>
        <taxon>Bacteroidota</taxon>
        <taxon>Cytophagia</taxon>
        <taxon>Cytophagales</taxon>
        <taxon>Spirosomataceae</taxon>
        <taxon>Dyadobacter</taxon>
    </lineage>
</organism>
<comment type="caution">
    <text evidence="8">The sequence shown here is derived from an EMBL/GenBank/DDBJ whole genome shotgun (WGS) entry which is preliminary data.</text>
</comment>